<gene>
    <name evidence="2" type="ORF">P0O24_02385</name>
</gene>
<reference evidence="2 3" key="1">
    <citation type="submission" date="2023-03" db="EMBL/GenBank/DDBJ databases">
        <title>Whole genome sequencing of Methanotrichaceae archaeon M04Ac.</title>
        <authorList>
            <person name="Khomyakova M.A."/>
            <person name="Merkel A.Y."/>
            <person name="Slobodkin A.I."/>
        </authorList>
    </citation>
    <scope>NUCLEOTIDE SEQUENCE [LARGE SCALE GENOMIC DNA]</scope>
    <source>
        <strain evidence="2 3">M04Ac</strain>
    </source>
</reference>
<keyword evidence="3" id="KW-1185">Reference proteome</keyword>
<organism evidence="2 3">
    <name type="scientific">Candidatus Methanocrinis alkalitolerans</name>
    <dbReference type="NCBI Taxonomy" id="3033395"/>
    <lineage>
        <taxon>Archaea</taxon>
        <taxon>Methanobacteriati</taxon>
        <taxon>Methanobacteriota</taxon>
        <taxon>Stenosarchaea group</taxon>
        <taxon>Methanomicrobia</taxon>
        <taxon>Methanotrichales</taxon>
        <taxon>Methanotrichaceae</taxon>
        <taxon>Methanocrinis</taxon>
    </lineage>
</organism>
<evidence type="ECO:0000313" key="3">
    <source>
        <dbReference type="Proteomes" id="UP001215956"/>
    </source>
</evidence>
<proteinExistence type="predicted"/>
<evidence type="ECO:0000259" key="1">
    <source>
        <dbReference type="Pfam" id="PF22309"/>
    </source>
</evidence>
<accession>A0ABT5XCJ1</accession>
<dbReference type="Proteomes" id="UP001215956">
    <property type="component" value="Unassembled WGS sequence"/>
</dbReference>
<feature type="domain" description="Dret-0059-like sensor" evidence="1">
    <location>
        <begin position="47"/>
        <end position="166"/>
    </location>
</feature>
<sequence length="270" mass="28829">MTALAAALTAIALLAPAASAQEAGPEDDSARGDLFWSFVVAVNEVNAKLAEIDGALCSASLALSETGIEGEEARGVLQDLAELGPFVIDAITVDIDGVISEVMPEEYQHVRGVSISDQAHIERLLTTRRPVGLAYIESVEGVYAMDFASPIFDEGGRFAGAVTVLVNSTVLFGEILAPYQAGGSAKIWAMTPEGTVIYDPDADQIGKNTFYDPLFADLQELLAVGRRVQKERSGTGYYEIFGETREVFWTTADYQGGEIRVLLSVDRGGV</sequence>
<dbReference type="RefSeq" id="WP_316968139.1">
    <property type="nucleotide sequence ID" value="NZ_JARFPL010000005.1"/>
</dbReference>
<comment type="caution">
    <text evidence="2">The sequence shown here is derived from an EMBL/GenBank/DDBJ whole genome shotgun (WGS) entry which is preliminary data.</text>
</comment>
<dbReference type="Pfam" id="PF22309">
    <property type="entry name" value="HK-GC-Chemotax_sensor"/>
    <property type="match status" value="1"/>
</dbReference>
<evidence type="ECO:0000313" key="2">
    <source>
        <dbReference type="EMBL" id="MDF0592428.1"/>
    </source>
</evidence>
<protein>
    <recommendedName>
        <fullName evidence="1">Dret-0059-like sensor domain-containing protein</fullName>
    </recommendedName>
</protein>
<dbReference type="EMBL" id="JARFPL010000005">
    <property type="protein sequence ID" value="MDF0592428.1"/>
    <property type="molecule type" value="Genomic_DNA"/>
</dbReference>
<dbReference type="Gene3D" id="3.30.450.20">
    <property type="entry name" value="PAS domain"/>
    <property type="match status" value="1"/>
</dbReference>
<name>A0ABT5XCJ1_9EURY</name>
<dbReference type="InterPro" id="IPR054513">
    <property type="entry name" value="Dret_0059-like_sensor"/>
</dbReference>